<dbReference type="EMBL" id="JARQZJ010000007">
    <property type="protein sequence ID" value="KAK9871673.1"/>
    <property type="molecule type" value="Genomic_DNA"/>
</dbReference>
<reference evidence="1 2" key="1">
    <citation type="submission" date="2023-03" db="EMBL/GenBank/DDBJ databases">
        <title>Genome insight into feeding habits of ladybird beetles.</title>
        <authorList>
            <person name="Li H.-S."/>
            <person name="Huang Y.-H."/>
            <person name="Pang H."/>
        </authorList>
    </citation>
    <scope>NUCLEOTIDE SEQUENCE [LARGE SCALE GENOMIC DNA]</scope>
    <source>
        <strain evidence="1">SYSU_2023b</strain>
        <tissue evidence="1">Whole body</tissue>
    </source>
</reference>
<gene>
    <name evidence="1" type="ORF">WA026_014121</name>
</gene>
<sequence length="117" mass="14208">MYIRKKIEEINRNKDIHEYFTRNFDQLGIEKHLTSKYKRSCDYMGIMCYNKLPKKISDIKSIKAFELSVKNLLIKKGYYTVKEYMEDTTFEEIQKPREAQENKKKTLQLHIIIVLFF</sequence>
<evidence type="ECO:0000313" key="1">
    <source>
        <dbReference type="EMBL" id="KAK9871673.1"/>
    </source>
</evidence>
<dbReference type="Proteomes" id="UP001431783">
    <property type="component" value="Unassembled WGS sequence"/>
</dbReference>
<organism evidence="1 2">
    <name type="scientific">Henosepilachna vigintioctopunctata</name>
    <dbReference type="NCBI Taxonomy" id="420089"/>
    <lineage>
        <taxon>Eukaryota</taxon>
        <taxon>Metazoa</taxon>
        <taxon>Ecdysozoa</taxon>
        <taxon>Arthropoda</taxon>
        <taxon>Hexapoda</taxon>
        <taxon>Insecta</taxon>
        <taxon>Pterygota</taxon>
        <taxon>Neoptera</taxon>
        <taxon>Endopterygota</taxon>
        <taxon>Coleoptera</taxon>
        <taxon>Polyphaga</taxon>
        <taxon>Cucujiformia</taxon>
        <taxon>Coccinelloidea</taxon>
        <taxon>Coccinellidae</taxon>
        <taxon>Epilachninae</taxon>
        <taxon>Epilachnini</taxon>
        <taxon>Henosepilachna</taxon>
    </lineage>
</organism>
<protein>
    <submittedName>
        <fullName evidence="1">Uncharacterized protein</fullName>
    </submittedName>
</protein>
<comment type="caution">
    <text evidence="1">The sequence shown here is derived from an EMBL/GenBank/DDBJ whole genome shotgun (WGS) entry which is preliminary data.</text>
</comment>
<name>A0AAW1TN34_9CUCU</name>
<proteinExistence type="predicted"/>
<keyword evidence="2" id="KW-1185">Reference proteome</keyword>
<evidence type="ECO:0000313" key="2">
    <source>
        <dbReference type="Proteomes" id="UP001431783"/>
    </source>
</evidence>
<dbReference type="AlphaFoldDB" id="A0AAW1TN34"/>
<accession>A0AAW1TN34</accession>